<dbReference type="PANTHER" id="PTHR31500:SF18">
    <property type="entry name" value="AT-HOOK MOTIF NUCLEAR-LOCALIZED PROTEIN 3"/>
    <property type="match status" value="1"/>
</dbReference>
<evidence type="ECO:0000256" key="2">
    <source>
        <dbReference type="ARBA" id="ARBA00023015"/>
    </source>
</evidence>
<dbReference type="Pfam" id="PF03479">
    <property type="entry name" value="PCC"/>
    <property type="match status" value="1"/>
</dbReference>
<evidence type="ECO:0000256" key="4">
    <source>
        <dbReference type="ARBA" id="ARBA00023163"/>
    </source>
</evidence>
<dbReference type="AlphaFoldDB" id="A0A2N9GG64"/>
<name>A0A2N9GG64_FAGSY</name>
<dbReference type="FunFam" id="3.30.1330.80:FF:000003">
    <property type="entry name" value="AT-hook motif nuclear-localized protein 1-like"/>
    <property type="match status" value="1"/>
</dbReference>
<dbReference type="PANTHER" id="PTHR31500">
    <property type="entry name" value="AT-HOOK MOTIF NUCLEAR-LOCALIZED PROTEIN 9"/>
    <property type="match status" value="1"/>
</dbReference>
<dbReference type="EMBL" id="OIVN01002212">
    <property type="protein sequence ID" value="SPD01527.1"/>
    <property type="molecule type" value="Genomic_DNA"/>
</dbReference>
<evidence type="ECO:0000256" key="7">
    <source>
        <dbReference type="SAM" id="MobiDB-lite"/>
    </source>
</evidence>
<dbReference type="CDD" id="cd11378">
    <property type="entry name" value="DUF296"/>
    <property type="match status" value="1"/>
</dbReference>
<dbReference type="SUPFAM" id="SSF117856">
    <property type="entry name" value="AF0104/ALDC/Ptd012-like"/>
    <property type="match status" value="1"/>
</dbReference>
<evidence type="ECO:0000256" key="6">
    <source>
        <dbReference type="RuleBase" id="RU367031"/>
    </source>
</evidence>
<feature type="region of interest" description="Disordered" evidence="7">
    <location>
        <begin position="1"/>
        <end position="74"/>
    </location>
</feature>
<dbReference type="InterPro" id="IPR005175">
    <property type="entry name" value="PPC_dom"/>
</dbReference>
<keyword evidence="5 6" id="KW-0539">Nucleus</keyword>
<dbReference type="InterPro" id="IPR039605">
    <property type="entry name" value="AHL"/>
</dbReference>
<feature type="compositionally biased region" description="Low complexity" evidence="7">
    <location>
        <begin position="35"/>
        <end position="52"/>
    </location>
</feature>
<protein>
    <recommendedName>
        <fullName evidence="6">AT-hook motif nuclear-localized protein</fullName>
    </recommendedName>
</protein>
<comment type="function">
    <text evidence="6">Transcription factor that specifically binds AT-rich DNA sequences related to the nuclear matrix attachment regions (MARs).</text>
</comment>
<dbReference type="Gene3D" id="3.30.1330.80">
    <property type="entry name" value="Hypothetical protein, similar to alpha- acetolactate decarboxylase, domain 2"/>
    <property type="match status" value="1"/>
</dbReference>
<evidence type="ECO:0000256" key="3">
    <source>
        <dbReference type="ARBA" id="ARBA00023125"/>
    </source>
</evidence>
<evidence type="ECO:0000259" key="8">
    <source>
        <dbReference type="PROSITE" id="PS51742"/>
    </source>
</evidence>
<keyword evidence="2 6" id="KW-0805">Transcription regulation</keyword>
<reference evidence="9" key="1">
    <citation type="submission" date="2018-02" db="EMBL/GenBank/DDBJ databases">
        <authorList>
            <person name="Cohen D.B."/>
            <person name="Kent A.D."/>
        </authorList>
    </citation>
    <scope>NUCLEOTIDE SEQUENCE</scope>
</reference>
<keyword evidence="3 6" id="KW-0238">DNA-binding</keyword>
<evidence type="ECO:0000256" key="5">
    <source>
        <dbReference type="ARBA" id="ARBA00023242"/>
    </source>
</evidence>
<evidence type="ECO:0000313" key="9">
    <source>
        <dbReference type="EMBL" id="SPD01527.1"/>
    </source>
</evidence>
<keyword evidence="4 6" id="KW-0804">Transcription</keyword>
<comment type="domain">
    <text evidence="6">The PPC domain mediates interactions between AHL proteins.</text>
</comment>
<sequence length="343" mass="35484">MEEKESSGSGVAVTVSEAPESYRVAPRTENPTQLAGAPVIAAASPVSVAAPSTEVKKKRGRPRKYGPDGARAGPASGAVSLALSPMPISSSIPLTGDFSAWKRGRGRPIDSVKKSHKSEYESPGERIAYSVGANFTPHVLTVNAGEDVTMKVMSFSQQGARAICILSANGTISNVTLRQPTSSGGTLTYEGRFEILSLCGSFMPTDSGGTKSRSGGMSVSLAGPDGRVVGGGLAGLLVAAGPVQVVVGSFLPGHQQEQKPKKQRIEPTSTITITPANPLCDEETRGVYGGVKPIITTSTAFHGDNSPSINPIQGFRNSVVDIKTSMPEEGSKGPSQLNCEVSC</sequence>
<comment type="subcellular location">
    <subcellularLocation>
        <location evidence="1 6">Nucleus</location>
    </subcellularLocation>
</comment>
<evidence type="ECO:0000256" key="1">
    <source>
        <dbReference type="ARBA" id="ARBA00004123"/>
    </source>
</evidence>
<dbReference type="PROSITE" id="PS51742">
    <property type="entry name" value="PPC"/>
    <property type="match status" value="1"/>
</dbReference>
<organism evidence="9">
    <name type="scientific">Fagus sylvatica</name>
    <name type="common">Beechnut</name>
    <dbReference type="NCBI Taxonomy" id="28930"/>
    <lineage>
        <taxon>Eukaryota</taxon>
        <taxon>Viridiplantae</taxon>
        <taxon>Streptophyta</taxon>
        <taxon>Embryophyta</taxon>
        <taxon>Tracheophyta</taxon>
        <taxon>Spermatophyta</taxon>
        <taxon>Magnoliopsida</taxon>
        <taxon>eudicotyledons</taxon>
        <taxon>Gunneridae</taxon>
        <taxon>Pentapetalae</taxon>
        <taxon>rosids</taxon>
        <taxon>fabids</taxon>
        <taxon>Fagales</taxon>
        <taxon>Fagaceae</taxon>
        <taxon>Fagus</taxon>
    </lineage>
</organism>
<dbReference type="GO" id="GO:0005634">
    <property type="term" value="C:nucleus"/>
    <property type="evidence" value="ECO:0007669"/>
    <property type="project" value="UniProtKB-SubCell"/>
</dbReference>
<gene>
    <name evidence="9" type="ORF">FSB_LOCUS29409</name>
</gene>
<feature type="domain" description="PPC" evidence="8">
    <location>
        <begin position="132"/>
        <end position="272"/>
    </location>
</feature>
<dbReference type="GO" id="GO:0003680">
    <property type="term" value="F:minor groove of adenine-thymine-rich DNA binding"/>
    <property type="evidence" value="ECO:0007669"/>
    <property type="project" value="UniProtKB-UniRule"/>
</dbReference>
<accession>A0A2N9GG64</accession>
<proteinExistence type="predicted"/>